<evidence type="ECO:0000256" key="1">
    <source>
        <dbReference type="SAM" id="MobiDB-lite"/>
    </source>
</evidence>
<feature type="region of interest" description="Disordered" evidence="1">
    <location>
        <begin position="50"/>
        <end position="73"/>
    </location>
</feature>
<reference evidence="2 3" key="1">
    <citation type="submission" date="2014-04" db="EMBL/GenBank/DDBJ databases">
        <title>Genome assembly of Hyalangium minutum DSM 14724.</title>
        <authorList>
            <person name="Sharma G."/>
            <person name="Subramanian S."/>
        </authorList>
    </citation>
    <scope>NUCLEOTIDE SEQUENCE [LARGE SCALE GENOMIC DNA]</scope>
    <source>
        <strain evidence="2 3">DSM 14724</strain>
    </source>
</reference>
<keyword evidence="3" id="KW-1185">Reference proteome</keyword>
<protein>
    <submittedName>
        <fullName evidence="2">Uncharacterized protein</fullName>
    </submittedName>
</protein>
<dbReference type="EMBL" id="JMCB01000006">
    <property type="protein sequence ID" value="KFE68484.1"/>
    <property type="molecule type" value="Genomic_DNA"/>
</dbReference>
<organism evidence="2 3">
    <name type="scientific">Hyalangium minutum</name>
    <dbReference type="NCBI Taxonomy" id="394096"/>
    <lineage>
        <taxon>Bacteria</taxon>
        <taxon>Pseudomonadati</taxon>
        <taxon>Myxococcota</taxon>
        <taxon>Myxococcia</taxon>
        <taxon>Myxococcales</taxon>
        <taxon>Cystobacterineae</taxon>
        <taxon>Archangiaceae</taxon>
        <taxon>Hyalangium</taxon>
    </lineage>
</organism>
<name>A0A085WLC1_9BACT</name>
<evidence type="ECO:0000313" key="2">
    <source>
        <dbReference type="EMBL" id="KFE68484.1"/>
    </source>
</evidence>
<dbReference type="AlphaFoldDB" id="A0A085WLC1"/>
<proteinExistence type="predicted"/>
<accession>A0A085WLC1</accession>
<dbReference type="STRING" id="394096.DB31_7721"/>
<evidence type="ECO:0000313" key="3">
    <source>
        <dbReference type="Proteomes" id="UP000028725"/>
    </source>
</evidence>
<gene>
    <name evidence="2" type="ORF">DB31_7721</name>
</gene>
<comment type="caution">
    <text evidence="2">The sequence shown here is derived from an EMBL/GenBank/DDBJ whole genome shotgun (WGS) entry which is preliminary data.</text>
</comment>
<sequence length="73" mass="7939">MLVTMALHAAPPSVPTASQAFNPSVCAKKRVDPCGCHHVYGIRHCHPNRKSDHCEAPVKAEAPEKKENEPISL</sequence>
<dbReference type="Proteomes" id="UP000028725">
    <property type="component" value="Unassembled WGS sequence"/>
</dbReference>